<dbReference type="InterPro" id="IPR050211">
    <property type="entry name" value="FOX_domain-containing"/>
</dbReference>
<dbReference type="PRINTS" id="PR00053">
    <property type="entry name" value="FORKHEAD"/>
</dbReference>
<dbReference type="PROSITE" id="PS50039">
    <property type="entry name" value="FORK_HEAD_3"/>
    <property type="match status" value="1"/>
</dbReference>
<dbReference type="PANTHER" id="PTHR11829">
    <property type="entry name" value="FORKHEAD BOX PROTEIN"/>
    <property type="match status" value="1"/>
</dbReference>
<evidence type="ECO:0000256" key="1">
    <source>
        <dbReference type="ARBA" id="ARBA00023125"/>
    </source>
</evidence>
<protein>
    <recommendedName>
        <fullName evidence="4">Forkhead box protein fkh-2</fullName>
    </recommendedName>
    <alternativeName>
        <fullName evidence="5">Forkhead transcription factor family member fkh-2</fullName>
    </alternativeName>
</protein>
<dbReference type="WBParaSite" id="jg12194">
    <property type="protein sequence ID" value="jg12194"/>
    <property type="gene ID" value="jg12194"/>
</dbReference>
<dbReference type="Pfam" id="PF00250">
    <property type="entry name" value="Forkhead"/>
    <property type="match status" value="1"/>
</dbReference>
<evidence type="ECO:0000313" key="9">
    <source>
        <dbReference type="Proteomes" id="UP000887574"/>
    </source>
</evidence>
<feature type="region of interest" description="Disordered" evidence="7">
    <location>
        <begin position="261"/>
        <end position="282"/>
    </location>
</feature>
<dbReference type="PANTHER" id="PTHR11829:SF402">
    <property type="entry name" value="FORK HEAD DOMAIN-CONTAINING PROTEIN FD3-RELATED"/>
    <property type="match status" value="1"/>
</dbReference>
<dbReference type="Proteomes" id="UP000887574">
    <property type="component" value="Unplaced"/>
</dbReference>
<sequence>MITPNFPEPAASMAEEVEVKRQRMTSPRCEEDNWPGNDQVASTLNQADHRESDGDEEEDDRNSSETSKSGAQKPPFPIVNSPEKKLTLAQICDYIMNKFEYYKEKFPKWQNSIRHNLSLNDCFVKVSREPENPGKGNYWSLDSNAEDMFDNGSFLRRRKRFKRQAMSNNFQSLPFPAPSSCLLGPSPGFASLPPFGMVHKPVTSQSNNNMAAAAAANFRLIAAAAAGGHFFQGRMGEFSPNFQTSGPFFWSAPPSSAYKMPAPAATITDPDTQIASKSEERD</sequence>
<dbReference type="InterPro" id="IPR001766">
    <property type="entry name" value="Fork_head_dom"/>
</dbReference>
<accession>A0A915CSL0</accession>
<keyword evidence="2 6" id="KW-0539">Nucleus</keyword>
<keyword evidence="9" id="KW-1185">Reference proteome</keyword>
<feature type="region of interest" description="Disordered" evidence="7">
    <location>
        <begin position="1"/>
        <end position="80"/>
    </location>
</feature>
<dbReference type="SUPFAM" id="SSF46785">
    <property type="entry name" value="Winged helix' DNA-binding domain"/>
    <property type="match status" value="1"/>
</dbReference>
<dbReference type="FunFam" id="1.10.10.10:FF:000135">
    <property type="entry name" value="forkhead box protein G1"/>
    <property type="match status" value="1"/>
</dbReference>
<dbReference type="SMART" id="SM00339">
    <property type="entry name" value="FH"/>
    <property type="match status" value="1"/>
</dbReference>
<feature type="domain" description="Fork-head" evidence="8">
    <location>
        <begin position="78"/>
        <end position="159"/>
    </location>
</feature>
<dbReference type="GO" id="GO:0030154">
    <property type="term" value="P:cell differentiation"/>
    <property type="evidence" value="ECO:0007669"/>
    <property type="project" value="TreeGrafter"/>
</dbReference>
<dbReference type="GO" id="GO:0000978">
    <property type="term" value="F:RNA polymerase II cis-regulatory region sequence-specific DNA binding"/>
    <property type="evidence" value="ECO:0007669"/>
    <property type="project" value="TreeGrafter"/>
</dbReference>
<evidence type="ECO:0000313" key="10">
    <source>
        <dbReference type="WBParaSite" id="jg12194"/>
    </source>
</evidence>
<proteinExistence type="predicted"/>
<dbReference type="InterPro" id="IPR030456">
    <property type="entry name" value="TF_fork_head_CS_2"/>
</dbReference>
<dbReference type="PROSITE" id="PS00658">
    <property type="entry name" value="FORK_HEAD_2"/>
    <property type="match status" value="1"/>
</dbReference>
<name>A0A915CSL0_9BILA</name>
<evidence type="ECO:0000256" key="7">
    <source>
        <dbReference type="SAM" id="MobiDB-lite"/>
    </source>
</evidence>
<dbReference type="AlphaFoldDB" id="A0A915CSL0"/>
<dbReference type="Gene3D" id="1.10.10.10">
    <property type="entry name" value="Winged helix-like DNA-binding domain superfamily/Winged helix DNA-binding domain"/>
    <property type="match status" value="1"/>
</dbReference>
<evidence type="ECO:0000256" key="2">
    <source>
        <dbReference type="ARBA" id="ARBA00023242"/>
    </source>
</evidence>
<evidence type="ECO:0000256" key="3">
    <source>
        <dbReference type="ARBA" id="ARBA00056063"/>
    </source>
</evidence>
<dbReference type="InterPro" id="IPR036388">
    <property type="entry name" value="WH-like_DNA-bd_sf"/>
</dbReference>
<evidence type="ECO:0000259" key="8">
    <source>
        <dbReference type="PROSITE" id="PS50039"/>
    </source>
</evidence>
<comment type="subcellular location">
    <subcellularLocation>
        <location evidence="6">Nucleus</location>
    </subcellularLocation>
</comment>
<dbReference type="GO" id="GO:0000981">
    <property type="term" value="F:DNA-binding transcription factor activity, RNA polymerase II-specific"/>
    <property type="evidence" value="ECO:0007669"/>
    <property type="project" value="TreeGrafter"/>
</dbReference>
<evidence type="ECO:0000256" key="5">
    <source>
        <dbReference type="ARBA" id="ARBA00077297"/>
    </source>
</evidence>
<evidence type="ECO:0000256" key="6">
    <source>
        <dbReference type="PROSITE-ProRule" id="PRU00089"/>
    </source>
</evidence>
<organism evidence="9 10">
    <name type="scientific">Ditylenchus dipsaci</name>
    <dbReference type="NCBI Taxonomy" id="166011"/>
    <lineage>
        <taxon>Eukaryota</taxon>
        <taxon>Metazoa</taxon>
        <taxon>Ecdysozoa</taxon>
        <taxon>Nematoda</taxon>
        <taxon>Chromadorea</taxon>
        <taxon>Rhabditida</taxon>
        <taxon>Tylenchina</taxon>
        <taxon>Tylenchomorpha</taxon>
        <taxon>Sphaerularioidea</taxon>
        <taxon>Anguinidae</taxon>
        <taxon>Anguininae</taxon>
        <taxon>Ditylenchus</taxon>
    </lineage>
</organism>
<dbReference type="GO" id="GO:0005634">
    <property type="term" value="C:nucleus"/>
    <property type="evidence" value="ECO:0007669"/>
    <property type="project" value="UniProtKB-SubCell"/>
</dbReference>
<reference evidence="10" key="1">
    <citation type="submission" date="2022-11" db="UniProtKB">
        <authorList>
            <consortium name="WormBaseParasite"/>
        </authorList>
    </citation>
    <scope>IDENTIFICATION</scope>
</reference>
<dbReference type="GO" id="GO:0009653">
    <property type="term" value="P:anatomical structure morphogenesis"/>
    <property type="evidence" value="ECO:0007669"/>
    <property type="project" value="TreeGrafter"/>
</dbReference>
<evidence type="ECO:0000256" key="4">
    <source>
        <dbReference type="ARBA" id="ARBA00071019"/>
    </source>
</evidence>
<comment type="function">
    <text evidence="3">Transcription factor. Plays a role in embryogenesis and later development, perhaps acting redundantly with forkhead protein pes-1.</text>
</comment>
<keyword evidence="1 6" id="KW-0238">DNA-binding</keyword>
<dbReference type="InterPro" id="IPR036390">
    <property type="entry name" value="WH_DNA-bd_sf"/>
</dbReference>
<feature type="DNA-binding region" description="Fork-head" evidence="6">
    <location>
        <begin position="78"/>
        <end position="159"/>
    </location>
</feature>